<accession>A0A915JP47</accession>
<keyword evidence="1" id="KW-1185">Reference proteome</keyword>
<dbReference type="AlphaFoldDB" id="A0A915JP47"/>
<sequence length="71" mass="8172">MQSSDESVTSHENRKKYSLAFKVKNIAAANKEGNRPVASRLEISEFRIIKSHIQGFEASEYQLCWQKNDLN</sequence>
<proteinExistence type="predicted"/>
<dbReference type="WBParaSite" id="nRc.2.0.1.t28024-RA">
    <property type="protein sequence ID" value="nRc.2.0.1.t28024-RA"/>
    <property type="gene ID" value="nRc.2.0.1.g28024"/>
</dbReference>
<name>A0A915JP47_ROMCU</name>
<reference evidence="2" key="1">
    <citation type="submission" date="2022-11" db="UniProtKB">
        <authorList>
            <consortium name="WormBaseParasite"/>
        </authorList>
    </citation>
    <scope>IDENTIFICATION</scope>
</reference>
<dbReference type="Proteomes" id="UP000887565">
    <property type="component" value="Unplaced"/>
</dbReference>
<evidence type="ECO:0000313" key="1">
    <source>
        <dbReference type="Proteomes" id="UP000887565"/>
    </source>
</evidence>
<evidence type="ECO:0000313" key="2">
    <source>
        <dbReference type="WBParaSite" id="nRc.2.0.1.t28024-RA"/>
    </source>
</evidence>
<organism evidence="1 2">
    <name type="scientific">Romanomermis culicivorax</name>
    <name type="common">Nematode worm</name>
    <dbReference type="NCBI Taxonomy" id="13658"/>
    <lineage>
        <taxon>Eukaryota</taxon>
        <taxon>Metazoa</taxon>
        <taxon>Ecdysozoa</taxon>
        <taxon>Nematoda</taxon>
        <taxon>Enoplea</taxon>
        <taxon>Dorylaimia</taxon>
        <taxon>Mermithida</taxon>
        <taxon>Mermithoidea</taxon>
        <taxon>Mermithidae</taxon>
        <taxon>Romanomermis</taxon>
    </lineage>
</organism>
<protein>
    <submittedName>
        <fullName evidence="2">Transposase</fullName>
    </submittedName>
</protein>